<dbReference type="Pfam" id="PF09791">
    <property type="entry name" value="Oxidored-like"/>
    <property type="match status" value="1"/>
</dbReference>
<sequence>MDTNAWGTALAQPVCVKTAASLRGLQCDFGLRSVRGYSSMAMSSTEQDWLALRPQEPSPSQCCGGGCKPCIYDLYEKELAQWERAKAKQDKSLLVEKKEQSNNSGLNPDTFTAFSVSSMEQLTEDTYQYKFELPGNSSLQLSLGQHIVLRGVVNGFEVQRAYTPISPGNAEGYFEVLIKCYEAGLMSQYIKTWKKGDVVFWRGPFGGFPYQPNKHGELLMLASGTGLAPMLPILQSITADEEDETFVTLVGCFPTFDKIYLKPLLQDLARYWNIRIFYVLSQIDGNECPALFGKPHMSPEGYTGSASLPDMIPNFPGLYPYETECTWLIVVAEGSSVLLSFSHFELEYHDTCAYDYLQVYNGAARDQGNLLGTFCGHSLPPPFSSAWHVMAVIFRSDRHVAKHGFAAAYRKDACGGQLTGLSGEITSPRYPESYPNDAECRWSIGGAGSSGPLTLVFADFQMEGGQGCGFDYVALFDGPTITAPRLGRYCGSARPPRTVSSTPHLLIIFKSDFNIGGRGFKAHFYSGECQEVFTAIKGNFSSPQYPSFYPNNLKCQWSIHLPPGYRIRVFFLDMELEGRSSLTGGCDYDHLSAFDGGTENGSLLGQWCGRESLAPITSHSNQLLLVLHTDRNTAKRGFSIAYVGVVPMNISCTRTDFHIQIPVQSLAHLERNRIYLGTPSCAARVVGRNFKIHTRFDTCGTESQRRNNTSVIVSILYIDFSVGDQEDIHQYEVQCEPKKKEASVTLIAGPDPSRLSQAENLVDAQQWEGEAMDAHEIRSQDTSDIVFISICILAGLLMVIAVVGLVLL</sequence>
<dbReference type="SMART" id="SM00042">
    <property type="entry name" value="CUB"/>
    <property type="match status" value="3"/>
</dbReference>
<dbReference type="Proteomes" id="UP001145742">
    <property type="component" value="Unassembled WGS sequence"/>
</dbReference>
<dbReference type="PANTHER" id="PTHR24255:SF31">
    <property type="entry name" value="CUBILIN-LIKE PROTEIN"/>
    <property type="match status" value="1"/>
</dbReference>
<dbReference type="PANTHER" id="PTHR24255">
    <property type="entry name" value="COMPLEMENT COMPONENT 1, S SUBCOMPONENT-RELATED"/>
    <property type="match status" value="1"/>
</dbReference>
<keyword evidence="7" id="KW-1185">Reference proteome</keyword>
<keyword evidence="3" id="KW-0472">Membrane</keyword>
<dbReference type="Pfam" id="PF00175">
    <property type="entry name" value="NAD_binding_1"/>
    <property type="match status" value="1"/>
</dbReference>
<evidence type="ECO:0000256" key="1">
    <source>
        <dbReference type="ARBA" id="ARBA00023157"/>
    </source>
</evidence>
<dbReference type="SUPFAM" id="SSF63380">
    <property type="entry name" value="Riboflavin synthase domain-like"/>
    <property type="match status" value="1"/>
</dbReference>
<name>A0ABQ9DLD3_9PASS</name>
<dbReference type="Gene3D" id="2.60.120.290">
    <property type="entry name" value="Spermadhesin, CUB domain"/>
    <property type="match status" value="3"/>
</dbReference>
<evidence type="ECO:0000259" key="5">
    <source>
        <dbReference type="PROSITE" id="PS51384"/>
    </source>
</evidence>
<dbReference type="InterPro" id="IPR039261">
    <property type="entry name" value="FNR_nucleotide-bd"/>
</dbReference>
<dbReference type="SUPFAM" id="SSF52343">
    <property type="entry name" value="Ferredoxin reductase-like, C-terminal NADP-linked domain"/>
    <property type="match status" value="1"/>
</dbReference>
<protein>
    <recommendedName>
        <fullName evidence="8">Cytochrome-b5 reductase</fullName>
    </recommendedName>
</protein>
<dbReference type="Pfam" id="PF00431">
    <property type="entry name" value="CUB"/>
    <property type="match status" value="3"/>
</dbReference>
<dbReference type="InterPro" id="IPR008333">
    <property type="entry name" value="Cbr1-like_FAD-bd_dom"/>
</dbReference>
<dbReference type="Pfam" id="PF00970">
    <property type="entry name" value="FAD_binding_6"/>
    <property type="match status" value="1"/>
</dbReference>
<keyword evidence="1" id="KW-1015">Disulfide bond</keyword>
<feature type="domain" description="CUB" evidence="4">
    <location>
        <begin position="529"/>
        <end position="645"/>
    </location>
</feature>
<reference evidence="6" key="1">
    <citation type="submission" date="2019-10" db="EMBL/GenBank/DDBJ databases">
        <authorList>
            <person name="Soares A.E.R."/>
            <person name="Aleixo A."/>
            <person name="Schneider P."/>
            <person name="Miyaki C.Y."/>
            <person name="Schneider M.P."/>
            <person name="Mello C."/>
            <person name="Vasconcelos A.T.R."/>
        </authorList>
    </citation>
    <scope>NUCLEOTIDE SEQUENCE</scope>
    <source>
        <tissue evidence="6">Muscle</tissue>
    </source>
</reference>
<dbReference type="EMBL" id="WHWB01032766">
    <property type="protein sequence ID" value="KAJ7423938.1"/>
    <property type="molecule type" value="Genomic_DNA"/>
</dbReference>
<dbReference type="InterPro" id="IPR000859">
    <property type="entry name" value="CUB_dom"/>
</dbReference>
<dbReference type="PROSITE" id="PS01180">
    <property type="entry name" value="CUB"/>
    <property type="match status" value="3"/>
</dbReference>
<keyword evidence="3" id="KW-0812">Transmembrane</keyword>
<accession>A0ABQ9DLD3</accession>
<dbReference type="CDD" id="cd00041">
    <property type="entry name" value="CUB"/>
    <property type="match status" value="3"/>
</dbReference>
<organism evidence="6 7">
    <name type="scientific">Willisornis vidua</name>
    <name type="common">Xingu scale-backed antbird</name>
    <dbReference type="NCBI Taxonomy" id="1566151"/>
    <lineage>
        <taxon>Eukaryota</taxon>
        <taxon>Metazoa</taxon>
        <taxon>Chordata</taxon>
        <taxon>Craniata</taxon>
        <taxon>Vertebrata</taxon>
        <taxon>Euteleostomi</taxon>
        <taxon>Archelosauria</taxon>
        <taxon>Archosauria</taxon>
        <taxon>Dinosauria</taxon>
        <taxon>Saurischia</taxon>
        <taxon>Theropoda</taxon>
        <taxon>Coelurosauria</taxon>
        <taxon>Aves</taxon>
        <taxon>Neognathae</taxon>
        <taxon>Neoaves</taxon>
        <taxon>Telluraves</taxon>
        <taxon>Australaves</taxon>
        <taxon>Passeriformes</taxon>
        <taxon>Thamnophilidae</taxon>
        <taxon>Willisornis</taxon>
    </lineage>
</organism>
<feature type="domain" description="FAD-binding FR-type" evidence="5">
    <location>
        <begin position="109"/>
        <end position="211"/>
    </location>
</feature>
<evidence type="ECO:0008006" key="8">
    <source>
        <dbReference type="Google" id="ProtNLM"/>
    </source>
</evidence>
<comment type="caution">
    <text evidence="6">The sequence shown here is derived from an EMBL/GenBank/DDBJ whole genome shotgun (WGS) entry which is preliminary data.</text>
</comment>
<dbReference type="InterPro" id="IPR017927">
    <property type="entry name" value="FAD-bd_FR_type"/>
</dbReference>
<evidence type="ECO:0000313" key="7">
    <source>
        <dbReference type="Proteomes" id="UP001145742"/>
    </source>
</evidence>
<dbReference type="InterPro" id="IPR017938">
    <property type="entry name" value="Riboflavin_synthase-like_b-brl"/>
</dbReference>
<proteinExistence type="predicted"/>
<gene>
    <name evidence="6" type="ORF">WISP_31346</name>
</gene>
<feature type="domain" description="CUB" evidence="4">
    <location>
        <begin position="414"/>
        <end position="527"/>
    </location>
</feature>
<feature type="transmembrane region" description="Helical" evidence="3">
    <location>
        <begin position="785"/>
        <end position="807"/>
    </location>
</feature>
<dbReference type="Gene3D" id="2.40.30.10">
    <property type="entry name" value="Translation factors"/>
    <property type="match status" value="1"/>
</dbReference>
<dbReference type="Gene3D" id="2.60.40.3210">
    <property type="entry name" value="Zona pellucida, ZP-N domain"/>
    <property type="match status" value="1"/>
</dbReference>
<evidence type="ECO:0000256" key="2">
    <source>
        <dbReference type="PROSITE-ProRule" id="PRU00059"/>
    </source>
</evidence>
<dbReference type="PROSITE" id="PS51384">
    <property type="entry name" value="FAD_FR"/>
    <property type="match status" value="1"/>
</dbReference>
<dbReference type="PRINTS" id="PR00406">
    <property type="entry name" value="CYTB5RDTASE"/>
</dbReference>
<feature type="domain" description="CUB" evidence="4">
    <location>
        <begin position="288"/>
        <end position="412"/>
    </location>
</feature>
<evidence type="ECO:0000259" key="4">
    <source>
        <dbReference type="PROSITE" id="PS01180"/>
    </source>
</evidence>
<dbReference type="CDD" id="cd06183">
    <property type="entry name" value="cyt_b5_reduct_like"/>
    <property type="match status" value="1"/>
</dbReference>
<dbReference type="InterPro" id="IPR019180">
    <property type="entry name" value="Oxidoreductase-like_N"/>
</dbReference>
<dbReference type="InterPro" id="IPR035914">
    <property type="entry name" value="Sperma_CUB_dom_sf"/>
</dbReference>
<evidence type="ECO:0000256" key="3">
    <source>
        <dbReference type="SAM" id="Phobius"/>
    </source>
</evidence>
<comment type="caution">
    <text evidence="2">Lacks conserved residue(s) required for the propagation of feature annotation.</text>
</comment>
<keyword evidence="3" id="KW-1133">Transmembrane helix</keyword>
<dbReference type="InterPro" id="IPR001433">
    <property type="entry name" value="OxRdtase_FAD/NAD-bd"/>
</dbReference>
<dbReference type="Gene3D" id="3.40.50.80">
    <property type="entry name" value="Nucleotide-binding domain of ferredoxin-NADP reductase (FNR) module"/>
    <property type="match status" value="1"/>
</dbReference>
<evidence type="ECO:0000313" key="6">
    <source>
        <dbReference type="EMBL" id="KAJ7423938.1"/>
    </source>
</evidence>
<dbReference type="SUPFAM" id="SSF49854">
    <property type="entry name" value="Spermadhesin, CUB domain"/>
    <property type="match status" value="3"/>
</dbReference>